<keyword evidence="2" id="KW-0732">Signal</keyword>
<feature type="chain" id="PRO_5007274464" description="MSHA biogenesis protein MshK" evidence="2">
    <location>
        <begin position="23"/>
        <end position="130"/>
    </location>
</feature>
<protein>
    <recommendedName>
        <fullName evidence="4">MSHA biogenesis protein MshK</fullName>
    </recommendedName>
</protein>
<reference evidence="3" key="1">
    <citation type="journal article" date="2016" name="Appl. Environ. Microbiol.">
        <title>Functional Metagenomics of a Biostimulated Petroleum-Contaminated Soil Reveals an Extraordinary Diversity of Extradiol Dioxygenases.</title>
        <authorList>
            <person name="Terron-Gonzalez L."/>
            <person name="Martin-Cabello G."/>
            <person name="Ferrer M."/>
            <person name="Santero E."/>
        </authorList>
    </citation>
    <scope>NUCLEOTIDE SEQUENCE</scope>
</reference>
<dbReference type="EMBL" id="KU144970">
    <property type="protein sequence ID" value="AMK59155.1"/>
    <property type="molecule type" value="Genomic_DNA"/>
</dbReference>
<evidence type="ECO:0000256" key="1">
    <source>
        <dbReference type="SAM" id="MobiDB-lite"/>
    </source>
</evidence>
<accession>A0A126SXX1</accession>
<feature type="region of interest" description="Disordered" evidence="1">
    <location>
        <begin position="108"/>
        <end position="130"/>
    </location>
</feature>
<proteinExistence type="predicted"/>
<sequence>MRSIIRYPLFVLGLLVSGALVAQVADPTRPADAPLLDNAASATDGVQAIIMRKGGKPAAIIGGQMVHVGDRLGDKMLGKRVLKIREDAVVIDGAEGRETLFLHPLAKKSMSRVASRPAKSRRDETTGGGK</sequence>
<dbReference type="AlphaFoldDB" id="A0A126SXX1"/>
<evidence type="ECO:0008006" key="4">
    <source>
        <dbReference type="Google" id="ProtNLM"/>
    </source>
</evidence>
<organism evidence="3">
    <name type="scientific">uncultured bacterium UPO42</name>
    <dbReference type="NCBI Taxonomy" id="1776967"/>
    <lineage>
        <taxon>Bacteria</taxon>
        <taxon>environmental samples</taxon>
    </lineage>
</organism>
<feature type="compositionally biased region" description="Basic and acidic residues" evidence="1">
    <location>
        <begin position="120"/>
        <end position="130"/>
    </location>
</feature>
<feature type="signal peptide" evidence="2">
    <location>
        <begin position="1"/>
        <end position="22"/>
    </location>
</feature>
<evidence type="ECO:0000256" key="2">
    <source>
        <dbReference type="SAM" id="SignalP"/>
    </source>
</evidence>
<evidence type="ECO:0000313" key="3">
    <source>
        <dbReference type="EMBL" id="AMK59155.1"/>
    </source>
</evidence>
<name>A0A126SXX1_9BACT</name>